<evidence type="ECO:0000259" key="5">
    <source>
        <dbReference type="PROSITE" id="PS50931"/>
    </source>
</evidence>
<dbReference type="GO" id="GO:0003700">
    <property type="term" value="F:DNA-binding transcription factor activity"/>
    <property type="evidence" value="ECO:0007669"/>
    <property type="project" value="InterPro"/>
</dbReference>
<dbReference type="PRINTS" id="PR00039">
    <property type="entry name" value="HTHLYSR"/>
</dbReference>
<evidence type="ECO:0000256" key="2">
    <source>
        <dbReference type="ARBA" id="ARBA00023015"/>
    </source>
</evidence>
<dbReference type="Proteomes" id="UP000294546">
    <property type="component" value="Unassembled WGS sequence"/>
</dbReference>
<dbReference type="Gene3D" id="1.10.10.10">
    <property type="entry name" value="Winged helix-like DNA-binding domain superfamily/Winged helix DNA-binding domain"/>
    <property type="match status" value="1"/>
</dbReference>
<comment type="similarity">
    <text evidence="1">Belongs to the LysR transcriptional regulatory family.</text>
</comment>
<dbReference type="InterPro" id="IPR036390">
    <property type="entry name" value="WH_DNA-bd_sf"/>
</dbReference>
<dbReference type="GO" id="GO:0006351">
    <property type="term" value="P:DNA-templated transcription"/>
    <property type="evidence" value="ECO:0007669"/>
    <property type="project" value="TreeGrafter"/>
</dbReference>
<gene>
    <name evidence="6" type="ORF">CLV83_0786</name>
</gene>
<dbReference type="GO" id="GO:0043565">
    <property type="term" value="F:sequence-specific DNA binding"/>
    <property type="evidence" value="ECO:0007669"/>
    <property type="project" value="TreeGrafter"/>
</dbReference>
<dbReference type="InterPro" id="IPR036388">
    <property type="entry name" value="WH-like_DNA-bd_sf"/>
</dbReference>
<keyword evidence="3" id="KW-0238">DNA-binding</keyword>
<dbReference type="Pfam" id="PF00126">
    <property type="entry name" value="HTH_1"/>
    <property type="match status" value="1"/>
</dbReference>
<name>A0A4R1GK46_9GAMM</name>
<keyword evidence="7" id="KW-1185">Reference proteome</keyword>
<dbReference type="InterPro" id="IPR058163">
    <property type="entry name" value="LysR-type_TF_proteobact-type"/>
</dbReference>
<dbReference type="CDD" id="cd08422">
    <property type="entry name" value="PBP2_CrgA_like"/>
    <property type="match status" value="1"/>
</dbReference>
<dbReference type="EMBL" id="SMFU01000007">
    <property type="protein sequence ID" value="TCK08694.1"/>
    <property type="molecule type" value="Genomic_DNA"/>
</dbReference>
<proteinExistence type="inferred from homology"/>
<dbReference type="OrthoDB" id="9815676at2"/>
<evidence type="ECO:0000256" key="1">
    <source>
        <dbReference type="ARBA" id="ARBA00009437"/>
    </source>
</evidence>
<keyword evidence="4" id="KW-0804">Transcription</keyword>
<feature type="domain" description="HTH lysR-type" evidence="5">
    <location>
        <begin position="2"/>
        <end position="59"/>
    </location>
</feature>
<dbReference type="AlphaFoldDB" id="A0A4R1GK46"/>
<comment type="caution">
    <text evidence="6">The sequence shown here is derived from an EMBL/GenBank/DDBJ whole genome shotgun (WGS) entry which is preliminary data.</text>
</comment>
<protein>
    <submittedName>
        <fullName evidence="6">LysR family transcriptional regulator</fullName>
    </submittedName>
</protein>
<dbReference type="SUPFAM" id="SSF46785">
    <property type="entry name" value="Winged helix' DNA-binding domain"/>
    <property type="match status" value="1"/>
</dbReference>
<organism evidence="6 7">
    <name type="scientific">Marinobacterium mangrovicola</name>
    <dbReference type="NCBI Taxonomy" id="1476959"/>
    <lineage>
        <taxon>Bacteria</taxon>
        <taxon>Pseudomonadati</taxon>
        <taxon>Pseudomonadota</taxon>
        <taxon>Gammaproteobacteria</taxon>
        <taxon>Oceanospirillales</taxon>
        <taxon>Oceanospirillaceae</taxon>
        <taxon>Marinobacterium</taxon>
    </lineage>
</organism>
<dbReference type="Pfam" id="PF03466">
    <property type="entry name" value="LysR_substrate"/>
    <property type="match status" value="1"/>
</dbReference>
<dbReference type="InterPro" id="IPR000847">
    <property type="entry name" value="LysR_HTH_N"/>
</dbReference>
<dbReference type="RefSeq" id="WP_132287774.1">
    <property type="nucleotide sequence ID" value="NZ_SMFU01000007.1"/>
</dbReference>
<accession>A0A4R1GK46</accession>
<sequence>MISLDDMSVFAAVVDHAGFTAAARVLEISTPVVSKRVSALEAELGARLLNRTTRRLSLTEAGRVFYQHCRRVVNEARAAEASVAHLQDEPRGLLRVTAPVSVGSTELTRALVGFMRNYPEVEVELDLSDRRVDLADEGFDLSIRLTREPPEQLSARLLTNTQRVVCAAPEYWDKYGRPREPGELKDHSCIVYFPNNDFNLWYFDDGAGLQSVSVQGSFKANNATAMVEAAQGGLGVVMLSSVLVGPAIAAGRLEPVLESYSSPSAGIYALYLPNRYLPTKARVFIDYLVDWYQEDMVSSI</sequence>
<dbReference type="PANTHER" id="PTHR30537:SF5">
    <property type="entry name" value="HTH-TYPE TRANSCRIPTIONAL ACTIVATOR TTDR-RELATED"/>
    <property type="match status" value="1"/>
</dbReference>
<dbReference type="FunFam" id="3.40.190.290:FF:000001">
    <property type="entry name" value="Transcriptional regulator, LysR family"/>
    <property type="match status" value="1"/>
</dbReference>
<dbReference type="PANTHER" id="PTHR30537">
    <property type="entry name" value="HTH-TYPE TRANSCRIPTIONAL REGULATOR"/>
    <property type="match status" value="1"/>
</dbReference>
<dbReference type="FunFam" id="1.10.10.10:FF:000001">
    <property type="entry name" value="LysR family transcriptional regulator"/>
    <property type="match status" value="1"/>
</dbReference>
<reference evidence="6 7" key="1">
    <citation type="submission" date="2019-03" db="EMBL/GenBank/DDBJ databases">
        <title>Genomic Encyclopedia of Archaeal and Bacterial Type Strains, Phase II (KMG-II): from individual species to whole genera.</title>
        <authorList>
            <person name="Goeker M."/>
        </authorList>
    </citation>
    <scope>NUCLEOTIDE SEQUENCE [LARGE SCALE GENOMIC DNA]</scope>
    <source>
        <strain evidence="6 7">DSM 27697</strain>
    </source>
</reference>
<evidence type="ECO:0000313" key="6">
    <source>
        <dbReference type="EMBL" id="TCK08694.1"/>
    </source>
</evidence>
<evidence type="ECO:0000256" key="3">
    <source>
        <dbReference type="ARBA" id="ARBA00023125"/>
    </source>
</evidence>
<dbReference type="PROSITE" id="PS50931">
    <property type="entry name" value="HTH_LYSR"/>
    <property type="match status" value="1"/>
</dbReference>
<dbReference type="SUPFAM" id="SSF53850">
    <property type="entry name" value="Periplasmic binding protein-like II"/>
    <property type="match status" value="1"/>
</dbReference>
<keyword evidence="2" id="KW-0805">Transcription regulation</keyword>
<dbReference type="InterPro" id="IPR005119">
    <property type="entry name" value="LysR_subst-bd"/>
</dbReference>
<evidence type="ECO:0000256" key="4">
    <source>
        <dbReference type="ARBA" id="ARBA00023163"/>
    </source>
</evidence>
<evidence type="ECO:0000313" key="7">
    <source>
        <dbReference type="Proteomes" id="UP000294546"/>
    </source>
</evidence>
<dbReference type="Gene3D" id="3.40.190.290">
    <property type="match status" value="1"/>
</dbReference>